<dbReference type="PROSITE" id="PS51758">
    <property type="entry name" value="LETM1_RBD"/>
    <property type="match status" value="1"/>
</dbReference>
<evidence type="ECO:0000256" key="8">
    <source>
        <dbReference type="SAM" id="Phobius"/>
    </source>
</evidence>
<dbReference type="GO" id="GO:0043022">
    <property type="term" value="F:ribosome binding"/>
    <property type="evidence" value="ECO:0007669"/>
    <property type="project" value="InterPro"/>
</dbReference>
<keyword evidence="11" id="KW-1185">Reference proteome</keyword>
<proteinExistence type="predicted"/>
<dbReference type="AlphaFoldDB" id="A0A9P6WH62"/>
<evidence type="ECO:0000256" key="7">
    <source>
        <dbReference type="PROSITE-ProRule" id="PRU01094"/>
    </source>
</evidence>
<dbReference type="OrthoDB" id="275278at2759"/>
<evidence type="ECO:0000313" key="10">
    <source>
        <dbReference type="EMBL" id="KAG0687090.1"/>
    </source>
</evidence>
<comment type="subcellular location">
    <subcellularLocation>
        <location evidence="1">Mitochondrion inner membrane</location>
        <topology evidence="1">Single-pass membrane protein</topology>
    </subcellularLocation>
</comment>
<gene>
    <name evidence="10" type="ORF">C6P40_002892</name>
</gene>
<evidence type="ECO:0000256" key="6">
    <source>
        <dbReference type="ARBA" id="ARBA00023136"/>
    </source>
</evidence>
<dbReference type="PANTHER" id="PTHR14009:SF1">
    <property type="entry name" value="MITOCHONDRIAL PROTON_CALCIUM EXCHANGER PROTEIN"/>
    <property type="match status" value="1"/>
</dbReference>
<evidence type="ECO:0000256" key="3">
    <source>
        <dbReference type="ARBA" id="ARBA00022792"/>
    </source>
</evidence>
<name>A0A9P6WH62_9ASCO</name>
<dbReference type="InterPro" id="IPR033122">
    <property type="entry name" value="LETM1-like_RBD"/>
</dbReference>
<keyword evidence="4 8" id="KW-1133">Transmembrane helix</keyword>
<evidence type="ECO:0000256" key="5">
    <source>
        <dbReference type="ARBA" id="ARBA00023128"/>
    </source>
</evidence>
<organism evidence="10 11">
    <name type="scientific">Pichia californica</name>
    <dbReference type="NCBI Taxonomy" id="460514"/>
    <lineage>
        <taxon>Eukaryota</taxon>
        <taxon>Fungi</taxon>
        <taxon>Dikarya</taxon>
        <taxon>Ascomycota</taxon>
        <taxon>Saccharomycotina</taxon>
        <taxon>Pichiomycetes</taxon>
        <taxon>Pichiales</taxon>
        <taxon>Pichiaceae</taxon>
        <taxon>Pichia</taxon>
    </lineage>
</organism>
<evidence type="ECO:0000256" key="2">
    <source>
        <dbReference type="ARBA" id="ARBA00022692"/>
    </source>
</evidence>
<evidence type="ECO:0000313" key="11">
    <source>
        <dbReference type="Proteomes" id="UP000697127"/>
    </source>
</evidence>
<keyword evidence="6 8" id="KW-0472">Membrane</keyword>
<keyword evidence="3" id="KW-0999">Mitochondrion inner membrane</keyword>
<dbReference type="PANTHER" id="PTHR14009">
    <property type="entry name" value="LEUCINE ZIPPER-EF-HAND CONTAINING TRANSMEMBRANE PROTEIN"/>
    <property type="match status" value="1"/>
</dbReference>
<evidence type="ECO:0000256" key="1">
    <source>
        <dbReference type="ARBA" id="ARBA00004434"/>
    </source>
</evidence>
<dbReference type="EMBL" id="PUHW01000317">
    <property type="protein sequence ID" value="KAG0687090.1"/>
    <property type="molecule type" value="Genomic_DNA"/>
</dbReference>
<reference evidence="10" key="1">
    <citation type="submission" date="2020-11" db="EMBL/GenBank/DDBJ databases">
        <title>Kefir isolates.</title>
        <authorList>
            <person name="Marcisauskas S."/>
            <person name="Kim Y."/>
            <person name="Blasche S."/>
        </authorList>
    </citation>
    <scope>NUCLEOTIDE SEQUENCE</scope>
    <source>
        <strain evidence="10">Olga-1</strain>
    </source>
</reference>
<feature type="transmembrane region" description="Helical" evidence="8">
    <location>
        <begin position="136"/>
        <end position="159"/>
    </location>
</feature>
<dbReference type="GO" id="GO:0030003">
    <property type="term" value="P:intracellular monoatomic cation homeostasis"/>
    <property type="evidence" value="ECO:0007669"/>
    <property type="project" value="TreeGrafter"/>
</dbReference>
<dbReference type="Pfam" id="PF07766">
    <property type="entry name" value="LETM1_RBD"/>
    <property type="match status" value="1"/>
</dbReference>
<keyword evidence="2 8" id="KW-0812">Transmembrane</keyword>
<dbReference type="InterPro" id="IPR044202">
    <property type="entry name" value="LETM1/MDM38-like"/>
</dbReference>
<dbReference type="Proteomes" id="UP000697127">
    <property type="component" value="Unassembled WGS sequence"/>
</dbReference>
<feature type="domain" description="Letm1 RBD" evidence="9">
    <location>
        <begin position="182"/>
        <end position="404"/>
    </location>
</feature>
<comment type="caution">
    <text evidence="10">The sequence shown here is derived from an EMBL/GenBank/DDBJ whole genome shotgun (WGS) entry which is preliminary data.</text>
</comment>
<sequence>MNFSKYSLRIVHNAFNASSIRPNSINNNLSLLSIKPTSFITLRSNSTDSSKNKVKIISKNPAEVASPKNLAAENVNNTKKLTIWEKVKHEAHHYWKGTKLLGFEIKISSRLLIKMTSGYELTRREYRQLQRTTSDVLRLFPFAMFVIIPFAELLLPIALKLFPNLLPSTYESQTDKDKKLSSLRNTRYNVAQVLTNSKQMLKISSSLTDNQINDFKDFMIKLRNSKSNEISRDQLLRVAKMFKDDLILDNSPRGMLIALAKYINIRPYGTDQILRYRIRHKMLKIKADDRLIDNDGVDSLSLTELQQACASRGIHMFNATPGQMRQYLNEWLDMRLHERIPSTLMIFVNAYTYGDVERYPSTHEALKAVLSSLPIEVYHEQELQLDIDNATIEQRLKVLQEQEHLIKSENVQEQEHKVLVKDKLSLDDDKSTEIESDSKSKSEEKK</sequence>
<evidence type="ECO:0000259" key="9">
    <source>
        <dbReference type="PROSITE" id="PS51758"/>
    </source>
</evidence>
<keyword evidence="5 7" id="KW-0496">Mitochondrion</keyword>
<dbReference type="GO" id="GO:0005743">
    <property type="term" value="C:mitochondrial inner membrane"/>
    <property type="evidence" value="ECO:0007669"/>
    <property type="project" value="UniProtKB-SubCell"/>
</dbReference>
<evidence type="ECO:0000256" key="4">
    <source>
        <dbReference type="ARBA" id="ARBA00022989"/>
    </source>
</evidence>
<accession>A0A9P6WH62</accession>
<protein>
    <recommendedName>
        <fullName evidence="9">Letm1 RBD domain-containing protein</fullName>
    </recommendedName>
</protein>